<name>A0ABZ2FYG6_9SPHN</name>
<keyword evidence="1" id="KW-1133">Transmembrane helix</keyword>
<organism evidence="2 3">
    <name type="scientific">Sphingomonas kaistensis</name>
    <dbReference type="NCBI Taxonomy" id="298708"/>
    <lineage>
        <taxon>Bacteria</taxon>
        <taxon>Pseudomonadati</taxon>
        <taxon>Pseudomonadota</taxon>
        <taxon>Alphaproteobacteria</taxon>
        <taxon>Sphingomonadales</taxon>
        <taxon>Sphingomonadaceae</taxon>
        <taxon>Sphingomonas</taxon>
    </lineage>
</organism>
<feature type="transmembrane region" description="Helical" evidence="1">
    <location>
        <begin position="33"/>
        <end position="53"/>
    </location>
</feature>
<keyword evidence="3" id="KW-1185">Reference proteome</keyword>
<keyword evidence="1" id="KW-0812">Transmembrane</keyword>
<dbReference type="RefSeq" id="WP_338501091.1">
    <property type="nucleotide sequence ID" value="NZ_CP145607.1"/>
</dbReference>
<feature type="transmembrane region" description="Helical" evidence="1">
    <location>
        <begin position="6"/>
        <end position="26"/>
    </location>
</feature>
<keyword evidence="1" id="KW-0472">Membrane</keyword>
<accession>A0ABZ2FYG6</accession>
<dbReference type="Proteomes" id="UP001382935">
    <property type="component" value="Chromosome"/>
</dbReference>
<sequence length="94" mass="10451">MSDMIIEVVAAALCVGFGAFIIGYLPARRWRRFAITLWGVLPVISYTIAWADWVSPTSIVIAIVFALPFALPWALMALIGYSLSRERMESRTAT</sequence>
<protein>
    <recommendedName>
        <fullName evidence="4">DUF2484 family protein</fullName>
    </recommendedName>
</protein>
<feature type="transmembrane region" description="Helical" evidence="1">
    <location>
        <begin position="59"/>
        <end position="81"/>
    </location>
</feature>
<gene>
    <name evidence="2" type="ORF">V6R86_00315</name>
</gene>
<reference evidence="2 3" key="1">
    <citation type="submission" date="2024-02" db="EMBL/GenBank/DDBJ databases">
        <title>Full genome sequence of Sphingomonas kaistensis.</title>
        <authorList>
            <person name="Poletto B.L."/>
            <person name="Silva G."/>
            <person name="Galante D."/>
            <person name="Campos K.R."/>
            <person name="Santos M.B.N."/>
            <person name="Sacchi C.T."/>
        </authorList>
    </citation>
    <scope>NUCLEOTIDE SEQUENCE [LARGE SCALE GENOMIC DNA]</scope>
    <source>
        <strain evidence="2 3">MA4R</strain>
    </source>
</reference>
<evidence type="ECO:0008006" key="4">
    <source>
        <dbReference type="Google" id="ProtNLM"/>
    </source>
</evidence>
<proteinExistence type="predicted"/>
<evidence type="ECO:0000313" key="3">
    <source>
        <dbReference type="Proteomes" id="UP001382935"/>
    </source>
</evidence>
<evidence type="ECO:0000313" key="2">
    <source>
        <dbReference type="EMBL" id="WWM69184.1"/>
    </source>
</evidence>
<dbReference type="EMBL" id="CP145607">
    <property type="protein sequence ID" value="WWM69184.1"/>
    <property type="molecule type" value="Genomic_DNA"/>
</dbReference>
<evidence type="ECO:0000256" key="1">
    <source>
        <dbReference type="SAM" id="Phobius"/>
    </source>
</evidence>